<gene>
    <name evidence="3" type="ORF">JT362_16210</name>
</gene>
<evidence type="ECO:0000259" key="2">
    <source>
        <dbReference type="Pfam" id="PF14530"/>
    </source>
</evidence>
<dbReference type="EMBL" id="JAFFZE010000013">
    <property type="protein sequence ID" value="MCT2584661.1"/>
    <property type="molecule type" value="Genomic_DNA"/>
</dbReference>
<feature type="domain" description="DUF4439" evidence="2">
    <location>
        <begin position="8"/>
        <end position="144"/>
    </location>
</feature>
<dbReference type="CDD" id="cd00657">
    <property type="entry name" value="Ferritin_like"/>
    <property type="match status" value="1"/>
</dbReference>
<protein>
    <submittedName>
        <fullName evidence="3">Ferritin-like domain-containing protein</fullName>
    </submittedName>
</protein>
<feature type="compositionally biased region" description="Basic and acidic residues" evidence="1">
    <location>
        <begin position="48"/>
        <end position="65"/>
    </location>
</feature>
<proteinExistence type="predicted"/>
<dbReference type="Pfam" id="PF14530">
    <property type="entry name" value="DUF4439"/>
    <property type="match status" value="1"/>
</dbReference>
<evidence type="ECO:0000313" key="3">
    <source>
        <dbReference type="EMBL" id="MCT2584661.1"/>
    </source>
</evidence>
<feature type="compositionally biased region" description="Pro residues" evidence="1">
    <location>
        <begin position="66"/>
        <end position="75"/>
    </location>
</feature>
<evidence type="ECO:0000313" key="4">
    <source>
        <dbReference type="Proteomes" id="UP001156441"/>
    </source>
</evidence>
<keyword evidence="4" id="KW-1185">Reference proteome</keyword>
<dbReference type="Gene3D" id="1.20.1260.10">
    <property type="match status" value="1"/>
</dbReference>
<dbReference type="InterPro" id="IPR009078">
    <property type="entry name" value="Ferritin-like_SF"/>
</dbReference>
<sequence>MPEESVAAVQAALGAEQAAIWVYGLVSAFLPEELAATVDEGATAHRNRRDETARLLADAGRKPRPPEPAYVPPEPVTDQASALTVLVLAETDTTVAWRAVLERTDDRGLRDSALAALTDGAVRATRWREQAGDTPAARAFPGRPGD</sequence>
<feature type="region of interest" description="Disordered" evidence="1">
    <location>
        <begin position="40"/>
        <end position="76"/>
    </location>
</feature>
<dbReference type="InterPro" id="IPR012347">
    <property type="entry name" value="Ferritin-like"/>
</dbReference>
<evidence type="ECO:0000256" key="1">
    <source>
        <dbReference type="SAM" id="MobiDB-lite"/>
    </source>
</evidence>
<accession>A0ABT2J9X0</accession>
<dbReference type="Proteomes" id="UP001156441">
    <property type="component" value="Unassembled WGS sequence"/>
</dbReference>
<dbReference type="InterPro" id="IPR029447">
    <property type="entry name" value="DUF4439"/>
</dbReference>
<reference evidence="3 4" key="1">
    <citation type="submission" date="2021-02" db="EMBL/GenBank/DDBJ databases">
        <title>Actinophytocola xerophila sp. nov., isolated from soil of cotton cropping field.</title>
        <authorList>
            <person name="Huang R."/>
            <person name="Chen X."/>
            <person name="Ge X."/>
            <person name="Liu W."/>
        </authorList>
    </citation>
    <scope>NUCLEOTIDE SEQUENCE [LARGE SCALE GENOMIC DNA]</scope>
    <source>
        <strain evidence="3 4">S1-96</strain>
    </source>
</reference>
<comment type="caution">
    <text evidence="3">The sequence shown here is derived from an EMBL/GenBank/DDBJ whole genome shotgun (WGS) entry which is preliminary data.</text>
</comment>
<name>A0ABT2J9X0_9PSEU</name>
<dbReference type="SUPFAM" id="SSF47240">
    <property type="entry name" value="Ferritin-like"/>
    <property type="match status" value="1"/>
</dbReference>
<organism evidence="3 4">
    <name type="scientific">Actinophytocola gossypii</name>
    <dbReference type="NCBI Taxonomy" id="2812003"/>
    <lineage>
        <taxon>Bacteria</taxon>
        <taxon>Bacillati</taxon>
        <taxon>Actinomycetota</taxon>
        <taxon>Actinomycetes</taxon>
        <taxon>Pseudonocardiales</taxon>
        <taxon>Pseudonocardiaceae</taxon>
    </lineage>
</organism>